<accession>A0A4U5MLK8</accession>
<name>A0A4U5MLK8_STECR</name>
<sequence>MHSAIQISSTEPLGFTTSRVCFTTTLKVHFEKSGSYVLAESAYTISLFCVSPFKNSVHSSSLVSTMTLRNLLILASIFSLALANTLTADLPFMLFASDNITKMTASAPFCMFVASMPDPTYVNTSKIVFTSADSSISVKSLISEHPYYLYNMIPEFGMRCFETKELEIDYGGVFDDIDGTFAEWHSIIFYFIAKDKVEGPCKGKGAANLGGNINVMYWGSSEISASSECPAVILIPTNENGLFCSISEVVTQNSIDQIPESGVDVFLILSRKNSMNKTHFLSYK</sequence>
<keyword evidence="1" id="KW-0472">Membrane</keyword>
<keyword evidence="3" id="KW-1185">Reference proteome</keyword>
<protein>
    <submittedName>
        <fullName evidence="2">Uncharacterized protein</fullName>
    </submittedName>
</protein>
<evidence type="ECO:0000313" key="3">
    <source>
        <dbReference type="Proteomes" id="UP000298663"/>
    </source>
</evidence>
<dbReference type="AlphaFoldDB" id="A0A4U5MLK8"/>
<evidence type="ECO:0000313" key="2">
    <source>
        <dbReference type="EMBL" id="TKR70337.1"/>
    </source>
</evidence>
<organism evidence="2 3">
    <name type="scientific">Steinernema carpocapsae</name>
    <name type="common">Entomopathogenic nematode</name>
    <dbReference type="NCBI Taxonomy" id="34508"/>
    <lineage>
        <taxon>Eukaryota</taxon>
        <taxon>Metazoa</taxon>
        <taxon>Ecdysozoa</taxon>
        <taxon>Nematoda</taxon>
        <taxon>Chromadorea</taxon>
        <taxon>Rhabditida</taxon>
        <taxon>Tylenchina</taxon>
        <taxon>Panagrolaimomorpha</taxon>
        <taxon>Strongyloidoidea</taxon>
        <taxon>Steinernematidae</taxon>
        <taxon>Steinernema</taxon>
    </lineage>
</organism>
<gene>
    <name evidence="2" type="ORF">L596_022376</name>
</gene>
<keyword evidence="1" id="KW-1133">Transmembrane helix</keyword>
<reference evidence="2 3" key="2">
    <citation type="journal article" date="2019" name="G3 (Bethesda)">
        <title>Hybrid Assembly of the Genome of the Entomopathogenic Nematode Steinernema carpocapsae Identifies the X-Chromosome.</title>
        <authorList>
            <person name="Serra L."/>
            <person name="Macchietto M."/>
            <person name="Macias-Munoz A."/>
            <person name="McGill C.J."/>
            <person name="Rodriguez I.M."/>
            <person name="Rodriguez B."/>
            <person name="Murad R."/>
            <person name="Mortazavi A."/>
        </authorList>
    </citation>
    <scope>NUCLEOTIDE SEQUENCE [LARGE SCALE GENOMIC DNA]</scope>
    <source>
        <strain evidence="2 3">ALL</strain>
    </source>
</reference>
<reference evidence="2 3" key="1">
    <citation type="journal article" date="2015" name="Genome Biol.">
        <title>Comparative genomics of Steinernema reveals deeply conserved gene regulatory networks.</title>
        <authorList>
            <person name="Dillman A.R."/>
            <person name="Macchietto M."/>
            <person name="Porter C.F."/>
            <person name="Rogers A."/>
            <person name="Williams B."/>
            <person name="Antoshechkin I."/>
            <person name="Lee M.M."/>
            <person name="Goodwin Z."/>
            <person name="Lu X."/>
            <person name="Lewis E.E."/>
            <person name="Goodrich-Blair H."/>
            <person name="Stock S.P."/>
            <person name="Adams B.J."/>
            <person name="Sternberg P.W."/>
            <person name="Mortazavi A."/>
        </authorList>
    </citation>
    <scope>NUCLEOTIDE SEQUENCE [LARGE SCALE GENOMIC DNA]</scope>
    <source>
        <strain evidence="2 3">ALL</strain>
    </source>
</reference>
<evidence type="ECO:0000256" key="1">
    <source>
        <dbReference type="SAM" id="Phobius"/>
    </source>
</evidence>
<dbReference type="EMBL" id="AZBU02000007">
    <property type="protein sequence ID" value="TKR70337.1"/>
    <property type="molecule type" value="Genomic_DNA"/>
</dbReference>
<keyword evidence="1" id="KW-0812">Transmembrane</keyword>
<proteinExistence type="predicted"/>
<feature type="transmembrane region" description="Helical" evidence="1">
    <location>
        <begin position="71"/>
        <end position="96"/>
    </location>
</feature>
<comment type="caution">
    <text evidence="2">The sequence shown here is derived from an EMBL/GenBank/DDBJ whole genome shotgun (WGS) entry which is preliminary data.</text>
</comment>
<dbReference type="Proteomes" id="UP000298663">
    <property type="component" value="Unassembled WGS sequence"/>
</dbReference>